<dbReference type="SMART" id="SM00326">
    <property type="entry name" value="SH3"/>
    <property type="match status" value="1"/>
</dbReference>
<dbReference type="InterPro" id="IPR035022">
    <property type="entry name" value="PI3kinase_P85_nSH2"/>
</dbReference>
<dbReference type="Pfam" id="PF00620">
    <property type="entry name" value="RhoGAP"/>
    <property type="match status" value="1"/>
</dbReference>
<evidence type="ECO:0000256" key="5">
    <source>
        <dbReference type="ARBA" id="ARBA00022553"/>
    </source>
</evidence>
<feature type="domain" description="Rho-GAP" evidence="16">
    <location>
        <begin position="109"/>
        <end position="296"/>
    </location>
</feature>
<keyword evidence="6" id="KW-0677">Repeat</keyword>
<keyword evidence="5" id="KW-0597">Phosphoprotein</keyword>
<comment type="similarity">
    <text evidence="1">Belongs to the PI3K p85 subunit family.</text>
</comment>
<dbReference type="InterPro" id="IPR001452">
    <property type="entry name" value="SH3_domain"/>
</dbReference>
<evidence type="ECO:0000256" key="8">
    <source>
        <dbReference type="ARBA" id="ARBA00023288"/>
    </source>
</evidence>
<evidence type="ECO:0000259" key="16">
    <source>
        <dbReference type="PROSITE" id="PS50238"/>
    </source>
</evidence>
<keyword evidence="8" id="KW-0449">Lipoprotein</keyword>
<dbReference type="Gene3D" id="3.30.505.10">
    <property type="entry name" value="SH2 domain"/>
    <property type="match status" value="2"/>
</dbReference>
<keyword evidence="7 10" id="KW-0727">SH2 domain</keyword>
<evidence type="ECO:0000256" key="6">
    <source>
        <dbReference type="ARBA" id="ARBA00022737"/>
    </source>
</evidence>
<dbReference type="PRINTS" id="PR00401">
    <property type="entry name" value="SH2DOMAIN"/>
</dbReference>
<dbReference type="InterPro" id="IPR036028">
    <property type="entry name" value="SH3-like_dom_sf"/>
</dbReference>
<evidence type="ECO:0000256" key="13">
    <source>
        <dbReference type="SAM" id="MobiDB-lite"/>
    </source>
</evidence>
<evidence type="ECO:0000256" key="7">
    <source>
        <dbReference type="ARBA" id="ARBA00022999"/>
    </source>
</evidence>
<dbReference type="Gene3D" id="2.30.30.40">
    <property type="entry name" value="SH3 Domains"/>
    <property type="match status" value="1"/>
</dbReference>
<dbReference type="CDD" id="cd11910">
    <property type="entry name" value="SH3_PI3K_p85alpha"/>
    <property type="match status" value="1"/>
</dbReference>
<dbReference type="AlphaFoldDB" id="A0AAX7T7J7"/>
<keyword evidence="3 11" id="KW-0728">SH3 domain</keyword>
<evidence type="ECO:0000256" key="11">
    <source>
        <dbReference type="PROSITE-ProRule" id="PRU00192"/>
    </source>
</evidence>
<dbReference type="InterPro" id="IPR032498">
    <property type="entry name" value="PI3K_P85_iSH2"/>
</dbReference>
<sequence length="708" mass="80948">MSSEGFQYRALYDYKKEREEDIDLHVGDVLLVTKGALLALGCTNGAEERPSEIGWLPGFNETTQEKGDFPGTYVEFVGRKRMSPPTPKPRPPRPPSAASVRADSESEGLVLPDLPEQFGPPDTAPPLLSRLMEAIETKGRVFTCELQNNCIVKSLLKLMCLFSDLEQLEAPSLCDGVVRFLQDLPGPVLPASLQADMIHAVQEVRDLEECAQLLRSVASSPTCPAQYGLTLLSVVRHLARLCLHGSRNQLSPRNLAESFSPLLFRQTAGRNYSISGCDSSFSLSVSALPPKPVKSSAPAPSTSFNNSMVLQDAEWYWGDISREEVNEKLRDTADGTFLVRDASTKMHGDYTLTLRKGGNNKLIKIFHREGKYGFSDPLTFSSVVELINHYRHESLAQYNPKLDVKLLYPVSKHQQDQVVKEDSIEAVGKKLHEYHLQYQEKNREYDRLYEEYTRTSQEIQMKRTAIEAFNETIKIFEEQCQTQERFSKEYIEKFRREGNDKEIQRIMENYDKLKSRISEIVDSKRHLEVDLKKQAADYREIDKKMNSIKPDLIQLRKTRDQYLMWLTQKGVRQRRLNEWLGLKNETTEDEYSMVEDEEDLPHHDERLWRLGNINRSQAESLLRGKRDGTFLVRDSSKPGCYACSVVVDGEVKHCVINKTSTGYGFAEPYNLYGSLKELVLHYQHTSLVQHNDSLNVTLAFPVYSQQRR</sequence>
<dbReference type="InterPro" id="IPR044124">
    <property type="entry name" value="ISH2_PIK3R1"/>
</dbReference>
<dbReference type="SUPFAM" id="SSF55550">
    <property type="entry name" value="SH2 domain"/>
    <property type="match status" value="2"/>
</dbReference>
<dbReference type="Gene3D" id="1.10.555.10">
    <property type="entry name" value="Rho GTPase activation protein"/>
    <property type="match status" value="1"/>
</dbReference>
<feature type="domain" description="SH2" evidence="14">
    <location>
        <begin position="315"/>
        <end position="410"/>
    </location>
</feature>
<keyword evidence="4" id="KW-0343">GTPase activation</keyword>
<organism evidence="17 18">
    <name type="scientific">Astatotilapia calliptera</name>
    <name type="common">Eastern happy</name>
    <name type="synonym">Chromis callipterus</name>
    <dbReference type="NCBI Taxonomy" id="8154"/>
    <lineage>
        <taxon>Eukaryota</taxon>
        <taxon>Metazoa</taxon>
        <taxon>Chordata</taxon>
        <taxon>Craniata</taxon>
        <taxon>Vertebrata</taxon>
        <taxon>Euteleostomi</taxon>
        <taxon>Actinopterygii</taxon>
        <taxon>Neopterygii</taxon>
        <taxon>Teleostei</taxon>
        <taxon>Neoteleostei</taxon>
        <taxon>Acanthomorphata</taxon>
        <taxon>Ovalentaria</taxon>
        <taxon>Cichlomorphae</taxon>
        <taxon>Cichliformes</taxon>
        <taxon>Cichlidae</taxon>
        <taxon>African cichlids</taxon>
        <taxon>Pseudocrenilabrinae</taxon>
        <taxon>Haplochromini</taxon>
        <taxon>Astatotilapia</taxon>
    </lineage>
</organism>
<dbReference type="GeneTree" id="ENSGT00940000155553"/>
<dbReference type="Ensembl" id="ENSACLT00000048447.1">
    <property type="protein sequence ID" value="ENSACLP00000052869.1"/>
    <property type="gene ID" value="ENSACLG00000006175.2"/>
</dbReference>
<dbReference type="InterPro" id="IPR035020">
    <property type="entry name" value="PI3kinase_P85_cSH2"/>
</dbReference>
<keyword evidence="18" id="KW-1185">Reference proteome</keyword>
<evidence type="ECO:0000256" key="4">
    <source>
        <dbReference type="ARBA" id="ARBA00022468"/>
    </source>
</evidence>
<dbReference type="GO" id="GO:0046854">
    <property type="term" value="P:phosphatidylinositol phosphate biosynthetic process"/>
    <property type="evidence" value="ECO:0007669"/>
    <property type="project" value="TreeGrafter"/>
</dbReference>
<feature type="domain" description="SH3" evidence="15">
    <location>
        <begin position="3"/>
        <end position="79"/>
    </location>
</feature>
<dbReference type="InterPro" id="IPR000980">
    <property type="entry name" value="SH2"/>
</dbReference>
<dbReference type="FunFam" id="3.30.505.10:FF:000006">
    <property type="entry name" value="Phosphatidylinositol 3-kinase regulatory subunit alpha"/>
    <property type="match status" value="1"/>
</dbReference>
<reference evidence="17" key="4">
    <citation type="submission" date="2025-09" db="UniProtKB">
        <authorList>
            <consortium name="Ensembl"/>
        </authorList>
    </citation>
    <scope>IDENTIFICATION</scope>
</reference>
<accession>A0AAX7T7J7</accession>
<dbReference type="PROSITE" id="PS50002">
    <property type="entry name" value="SH3"/>
    <property type="match status" value="1"/>
</dbReference>
<evidence type="ECO:0000313" key="18">
    <source>
        <dbReference type="Proteomes" id="UP000265100"/>
    </source>
</evidence>
<evidence type="ECO:0000256" key="9">
    <source>
        <dbReference type="ARBA" id="ARBA00031433"/>
    </source>
</evidence>
<dbReference type="GO" id="GO:0005942">
    <property type="term" value="C:phosphatidylinositol 3-kinase complex"/>
    <property type="evidence" value="ECO:0007669"/>
    <property type="project" value="TreeGrafter"/>
</dbReference>
<name>A0AAX7T7J7_ASTCA</name>
<dbReference type="SMART" id="SM00252">
    <property type="entry name" value="SH2"/>
    <property type="match status" value="2"/>
</dbReference>
<reference evidence="17" key="3">
    <citation type="submission" date="2025-08" db="UniProtKB">
        <authorList>
            <consortium name="Ensembl"/>
        </authorList>
    </citation>
    <scope>IDENTIFICATION</scope>
</reference>
<evidence type="ECO:0000256" key="12">
    <source>
        <dbReference type="SAM" id="Coils"/>
    </source>
</evidence>
<dbReference type="Proteomes" id="UP000265100">
    <property type="component" value="Chromosome 12"/>
</dbReference>
<dbReference type="InterPro" id="IPR035591">
    <property type="entry name" value="PI3K_p85alpha_SH3"/>
</dbReference>
<dbReference type="SUPFAM" id="SSF48350">
    <property type="entry name" value="GTPase activation domain, GAP"/>
    <property type="match status" value="1"/>
</dbReference>
<dbReference type="FunFam" id="1.10.287.1490:FF:000001">
    <property type="entry name" value="Putative phosphatidylinositol 3-kinase regulatory subunit alpha"/>
    <property type="match status" value="1"/>
</dbReference>
<evidence type="ECO:0000256" key="1">
    <source>
        <dbReference type="ARBA" id="ARBA00009442"/>
    </source>
</evidence>
<evidence type="ECO:0000256" key="10">
    <source>
        <dbReference type="PROSITE-ProRule" id="PRU00191"/>
    </source>
</evidence>
<dbReference type="InterPro" id="IPR036860">
    <property type="entry name" value="SH2_dom_sf"/>
</dbReference>
<dbReference type="CDD" id="cd09942">
    <property type="entry name" value="SH2_nSH2_p85_like"/>
    <property type="match status" value="1"/>
</dbReference>
<dbReference type="Gene3D" id="1.10.287.1490">
    <property type="match status" value="1"/>
</dbReference>
<feature type="region of interest" description="Disordered" evidence="13">
    <location>
        <begin position="79"/>
        <end position="120"/>
    </location>
</feature>
<dbReference type="FunFam" id="2.30.30.40:FF:000075">
    <property type="entry name" value="phosphatidylinositol 3-kinase regulatory subunit alpha"/>
    <property type="match status" value="1"/>
</dbReference>
<dbReference type="PANTHER" id="PTHR10155:SF3">
    <property type="entry name" value="PHOSPHATIDYLINOSITOL 3-KINASE REGULATORY SUBUNIT ALPHA"/>
    <property type="match status" value="1"/>
</dbReference>
<dbReference type="InterPro" id="IPR000198">
    <property type="entry name" value="RhoGAP_dom"/>
</dbReference>
<protein>
    <recommendedName>
        <fullName evidence="2">Phosphatidylinositol 3-kinase regulatory subunit alpha</fullName>
    </recommendedName>
    <alternativeName>
        <fullName evidence="9">Phosphatidylinositol 3-kinase 85 kDa regulatory subunit alpha</fullName>
    </alternativeName>
</protein>
<dbReference type="PRINTS" id="PR00678">
    <property type="entry name" value="PI3KINASEP85"/>
</dbReference>
<evidence type="ECO:0000256" key="3">
    <source>
        <dbReference type="ARBA" id="ARBA00022443"/>
    </source>
</evidence>
<evidence type="ECO:0000256" key="2">
    <source>
        <dbReference type="ARBA" id="ARBA00013911"/>
    </source>
</evidence>
<dbReference type="FunFam" id="3.30.505.10:FF:000014">
    <property type="entry name" value="Phosphatidylinositol 3-kinase regulatory subunit alpha"/>
    <property type="match status" value="1"/>
</dbReference>
<dbReference type="Pfam" id="PF00017">
    <property type="entry name" value="SH2"/>
    <property type="match status" value="2"/>
</dbReference>
<gene>
    <name evidence="17" type="primary">PIK3R1</name>
</gene>
<dbReference type="PROSITE" id="PS50238">
    <property type="entry name" value="RHOGAP"/>
    <property type="match status" value="1"/>
</dbReference>
<dbReference type="CDD" id="cd12924">
    <property type="entry name" value="iSH2_PIK3R1"/>
    <property type="match status" value="1"/>
</dbReference>
<evidence type="ECO:0000313" key="17">
    <source>
        <dbReference type="Ensembl" id="ENSACLP00000052869.1"/>
    </source>
</evidence>
<feature type="coiled-coil region" evidence="12">
    <location>
        <begin position="431"/>
        <end position="458"/>
    </location>
</feature>
<dbReference type="InterPro" id="IPR008936">
    <property type="entry name" value="Rho_GTPase_activation_prot"/>
</dbReference>
<feature type="compositionally biased region" description="Pro residues" evidence="13">
    <location>
        <begin position="84"/>
        <end position="95"/>
    </location>
</feature>
<reference evidence="17 18" key="1">
    <citation type="submission" date="2018-05" db="EMBL/GenBank/DDBJ databases">
        <authorList>
            <person name="Datahose"/>
        </authorList>
    </citation>
    <scope>NUCLEOTIDE SEQUENCE</scope>
</reference>
<evidence type="ECO:0000259" key="15">
    <source>
        <dbReference type="PROSITE" id="PS50002"/>
    </source>
</evidence>
<evidence type="ECO:0000259" key="14">
    <source>
        <dbReference type="PROSITE" id="PS50001"/>
    </source>
</evidence>
<dbReference type="GO" id="GO:0008286">
    <property type="term" value="P:insulin receptor signaling pathway"/>
    <property type="evidence" value="ECO:0007669"/>
    <property type="project" value="TreeGrafter"/>
</dbReference>
<dbReference type="PROSITE" id="PS50001">
    <property type="entry name" value="SH2"/>
    <property type="match status" value="2"/>
</dbReference>
<dbReference type="PANTHER" id="PTHR10155">
    <property type="entry name" value="PHOSPHATIDYLINOSITOL 3-KINASE REGULATORY SUBUNIT"/>
    <property type="match status" value="1"/>
</dbReference>
<dbReference type="Pfam" id="PF16454">
    <property type="entry name" value="PI3K_P85_iSH2"/>
    <property type="match status" value="1"/>
</dbReference>
<dbReference type="CDD" id="cd09930">
    <property type="entry name" value="SH2_cSH2_p85_like"/>
    <property type="match status" value="1"/>
</dbReference>
<proteinExistence type="inferred from homology"/>
<reference evidence="18" key="2">
    <citation type="submission" date="2023-03" db="EMBL/GenBank/DDBJ databases">
        <authorList>
            <consortium name="Wellcome Sanger Institute Data Sharing"/>
        </authorList>
    </citation>
    <scope>NUCLEOTIDE SEQUENCE [LARGE SCALE GENOMIC DNA]</scope>
</reference>
<dbReference type="SUPFAM" id="SSF50044">
    <property type="entry name" value="SH3-domain"/>
    <property type="match status" value="1"/>
</dbReference>
<feature type="domain" description="SH2" evidence="14">
    <location>
        <begin position="608"/>
        <end position="702"/>
    </location>
</feature>
<dbReference type="SMART" id="SM00324">
    <property type="entry name" value="RhoGAP"/>
    <property type="match status" value="1"/>
</dbReference>
<keyword evidence="12" id="KW-0175">Coiled coil</keyword>
<dbReference type="GO" id="GO:0046935">
    <property type="term" value="F:1-phosphatidylinositol-3-kinase regulator activity"/>
    <property type="evidence" value="ECO:0007669"/>
    <property type="project" value="TreeGrafter"/>
</dbReference>
<dbReference type="GO" id="GO:0005096">
    <property type="term" value="F:GTPase activator activity"/>
    <property type="evidence" value="ECO:0007669"/>
    <property type="project" value="UniProtKB-KW"/>
</dbReference>